<evidence type="ECO:0000313" key="2">
    <source>
        <dbReference type="Proteomes" id="UP000790347"/>
    </source>
</evidence>
<reference evidence="1" key="2">
    <citation type="journal article" date="2022" name="Res Sq">
        <title>Comparative Genomics Reveals Insights into the Divergent Evolution of Astigmatic Mites and Household Pest Adaptations.</title>
        <authorList>
            <person name="Xiong Q."/>
            <person name="Wan A.T.-Y."/>
            <person name="Liu X.-Y."/>
            <person name="Fung C.S.-H."/>
            <person name="Xiao X."/>
            <person name="Malainual N."/>
            <person name="Hou J."/>
            <person name="Wang L."/>
            <person name="Wang M."/>
            <person name="Yang K."/>
            <person name="Cui Y."/>
            <person name="Leung E."/>
            <person name="Nong W."/>
            <person name="Shin S.-K."/>
            <person name="Au S."/>
            <person name="Jeong K.Y."/>
            <person name="Chew F.T."/>
            <person name="Hui J."/>
            <person name="Leung T.F."/>
            <person name="Tungtrongchitr A."/>
            <person name="Zhong N."/>
            <person name="Liu Z."/>
            <person name="Tsui S."/>
        </authorList>
    </citation>
    <scope>NUCLEOTIDE SEQUENCE</scope>
    <source>
        <strain evidence="1">Derf</strain>
        <tissue evidence="1">Whole organism</tissue>
    </source>
</reference>
<protein>
    <submittedName>
        <fullName evidence="1">Uncharacterized protein</fullName>
    </submittedName>
</protein>
<name>A0A922HNZ6_DERFA</name>
<proteinExistence type="predicted"/>
<reference evidence="1" key="1">
    <citation type="submission" date="2013-05" db="EMBL/GenBank/DDBJ databases">
        <authorList>
            <person name="Yim A.K.Y."/>
            <person name="Chan T.F."/>
            <person name="Ji K.M."/>
            <person name="Liu X.Y."/>
            <person name="Zhou J.W."/>
            <person name="Li R.Q."/>
            <person name="Yang K.Y."/>
            <person name="Li J."/>
            <person name="Li M."/>
            <person name="Law P.T.W."/>
            <person name="Wu Y.L."/>
            <person name="Cai Z.L."/>
            <person name="Qin H."/>
            <person name="Bao Y."/>
            <person name="Leung R.K.K."/>
            <person name="Ng P.K.S."/>
            <person name="Zou J."/>
            <person name="Zhong X.J."/>
            <person name="Ran P.X."/>
            <person name="Zhong N.S."/>
            <person name="Liu Z.G."/>
            <person name="Tsui S.K.W."/>
        </authorList>
    </citation>
    <scope>NUCLEOTIDE SEQUENCE</scope>
    <source>
        <strain evidence="1">Derf</strain>
        <tissue evidence="1">Whole organism</tissue>
    </source>
</reference>
<dbReference type="AlphaFoldDB" id="A0A922HNZ6"/>
<comment type="caution">
    <text evidence="1">The sequence shown here is derived from an EMBL/GenBank/DDBJ whole genome shotgun (WGS) entry which is preliminary data.</text>
</comment>
<dbReference type="Proteomes" id="UP000790347">
    <property type="component" value="Unassembled WGS sequence"/>
</dbReference>
<dbReference type="EMBL" id="ASGP02000007">
    <property type="protein sequence ID" value="KAH9497088.1"/>
    <property type="molecule type" value="Genomic_DNA"/>
</dbReference>
<keyword evidence="2" id="KW-1185">Reference proteome</keyword>
<accession>A0A922HNZ6</accession>
<organism evidence="1 2">
    <name type="scientific">Dermatophagoides farinae</name>
    <name type="common">American house dust mite</name>
    <dbReference type="NCBI Taxonomy" id="6954"/>
    <lineage>
        <taxon>Eukaryota</taxon>
        <taxon>Metazoa</taxon>
        <taxon>Ecdysozoa</taxon>
        <taxon>Arthropoda</taxon>
        <taxon>Chelicerata</taxon>
        <taxon>Arachnida</taxon>
        <taxon>Acari</taxon>
        <taxon>Acariformes</taxon>
        <taxon>Sarcoptiformes</taxon>
        <taxon>Astigmata</taxon>
        <taxon>Psoroptidia</taxon>
        <taxon>Analgoidea</taxon>
        <taxon>Pyroglyphidae</taxon>
        <taxon>Dermatophagoidinae</taxon>
        <taxon>Dermatophagoides</taxon>
    </lineage>
</organism>
<evidence type="ECO:0000313" key="1">
    <source>
        <dbReference type="EMBL" id="KAH9497088.1"/>
    </source>
</evidence>
<sequence length="80" mass="9280">MKTKKFKIDTVVGNLIDNLIIDLGNLDFFSVSNKAYSYTHTKFLYNQKHLPSTSLSVIIIYPALEFYLPWIHGSMRIIIE</sequence>
<gene>
    <name evidence="1" type="ORF">DERF_013099</name>
</gene>